<keyword evidence="7 9" id="KW-0414">Isoprene biosynthesis</keyword>
<feature type="binding site" evidence="9">
    <location>
        <position position="221"/>
    </location>
    <ligand>
        <name>1-deoxy-D-xylulose 5-phosphate</name>
        <dbReference type="ChEBI" id="CHEBI:57792"/>
    </ligand>
</feature>
<dbReference type="InterPro" id="IPR036169">
    <property type="entry name" value="DXPR_C_sf"/>
</dbReference>
<dbReference type="AlphaFoldDB" id="A0AAE3VNY3"/>
<feature type="binding site" evidence="9">
    <location>
        <position position="153"/>
    </location>
    <ligand>
        <name>Mn(2+)</name>
        <dbReference type="ChEBI" id="CHEBI:29035"/>
    </ligand>
</feature>
<feature type="binding site" evidence="9">
    <location>
        <position position="154"/>
    </location>
    <ligand>
        <name>1-deoxy-D-xylulose 5-phosphate</name>
        <dbReference type="ChEBI" id="CHEBI:57792"/>
    </ligand>
</feature>
<feature type="binding site" evidence="9">
    <location>
        <position position="129"/>
    </location>
    <ligand>
        <name>NADPH</name>
        <dbReference type="ChEBI" id="CHEBI:57783"/>
    </ligand>
</feature>
<feature type="domain" description="1-deoxy-D-xylulose 5-phosphate reductoisomerase C-terminal" evidence="11">
    <location>
        <begin position="149"/>
        <end position="232"/>
    </location>
</feature>
<feature type="binding site" evidence="9">
    <location>
        <position position="16"/>
    </location>
    <ligand>
        <name>NADPH</name>
        <dbReference type="ChEBI" id="CHEBI:57783"/>
    </ligand>
</feature>
<evidence type="ECO:0000256" key="3">
    <source>
        <dbReference type="ARBA" id="ARBA00022723"/>
    </source>
</evidence>
<dbReference type="Pfam" id="PF02670">
    <property type="entry name" value="DXP_reductoisom"/>
    <property type="match status" value="1"/>
</dbReference>
<feature type="binding site" evidence="9">
    <location>
        <position position="127"/>
    </location>
    <ligand>
        <name>NADPH</name>
        <dbReference type="ChEBI" id="CHEBI:57783"/>
    </ligand>
</feature>
<evidence type="ECO:0000256" key="7">
    <source>
        <dbReference type="ARBA" id="ARBA00023229"/>
    </source>
</evidence>
<sequence length="398" mass="41301">MTQSSSPQRVVVLGATGSIGAATLDVIARSPDRFELVGIAANRSVSALADLCRTHRPSRAVVADAAKGEELKEVLSGSGIKVGAGEDALVELATMPADIVVAAISGAAGLAPTVAAIRRGGRVAIANKECLVTAGTLVMEEARRAGATILPVDSEHNAIFQVFEDTAAEAVAEVVLTASGGPFRTWSKADMAAARPEQALKHPNWSMGAKITIDSATMMNKGLELIEAFHLFPITADQLSVVVHPQSIIHGMVRYVDGSCLAQLGTPDMRTPISNCLSWPARGPAGVEPLDLVKVGSLSFEAPDVDRFQCLALAQAALRRGEGAPTALNAANEVAVAAFLDGRIGFLEIAATIERVLNCAERDHMLVEPKSLDDVAGLDAYARRVGTDAIAGMAGTGA</sequence>
<evidence type="ECO:0000256" key="2">
    <source>
        <dbReference type="ARBA" id="ARBA00006825"/>
    </source>
</evidence>
<feature type="binding site" evidence="9">
    <location>
        <position position="43"/>
    </location>
    <ligand>
        <name>NADPH</name>
        <dbReference type="ChEBI" id="CHEBI:57783"/>
    </ligand>
</feature>
<comment type="caution">
    <text evidence="13">The sequence shown here is derived from an EMBL/GenBank/DDBJ whole genome shotgun (WGS) entry which is preliminary data.</text>
</comment>
<feature type="domain" description="1-deoxy-D-xylulose 5-phosphate reductoisomerase N-terminal" evidence="10">
    <location>
        <begin position="10"/>
        <end position="135"/>
    </location>
</feature>
<feature type="binding site" evidence="9">
    <location>
        <position position="19"/>
    </location>
    <ligand>
        <name>NADPH</name>
        <dbReference type="ChEBI" id="CHEBI:57783"/>
    </ligand>
</feature>
<evidence type="ECO:0000256" key="5">
    <source>
        <dbReference type="ARBA" id="ARBA00023002"/>
    </source>
</evidence>
<dbReference type="InterPro" id="IPR036291">
    <property type="entry name" value="NAD(P)-bd_dom_sf"/>
</dbReference>
<dbReference type="PANTHER" id="PTHR30525:SF0">
    <property type="entry name" value="1-DEOXY-D-XYLULOSE 5-PHOSPHATE REDUCTOISOMERASE, CHLOROPLASTIC"/>
    <property type="match status" value="1"/>
</dbReference>
<evidence type="ECO:0000256" key="4">
    <source>
        <dbReference type="ARBA" id="ARBA00022857"/>
    </source>
</evidence>
<keyword evidence="4 9" id="KW-0521">NADP</keyword>
<keyword evidence="9" id="KW-0460">Magnesium</keyword>
<evidence type="ECO:0000313" key="14">
    <source>
        <dbReference type="Proteomes" id="UP001229244"/>
    </source>
</evidence>
<evidence type="ECO:0000259" key="10">
    <source>
        <dbReference type="Pfam" id="PF02670"/>
    </source>
</evidence>
<feature type="domain" description="DXP reductoisomerase C-terminal" evidence="12">
    <location>
        <begin position="264"/>
        <end position="384"/>
    </location>
</feature>
<dbReference type="GO" id="GO:0070402">
    <property type="term" value="F:NADPH binding"/>
    <property type="evidence" value="ECO:0007669"/>
    <property type="project" value="InterPro"/>
</dbReference>
<dbReference type="InterPro" id="IPR003821">
    <property type="entry name" value="DXP_reductoisomerase"/>
</dbReference>
<evidence type="ECO:0000259" key="12">
    <source>
        <dbReference type="Pfam" id="PF13288"/>
    </source>
</evidence>
<dbReference type="InterPro" id="IPR026877">
    <property type="entry name" value="DXPR_C"/>
</dbReference>
<dbReference type="GO" id="GO:0030145">
    <property type="term" value="F:manganese ion binding"/>
    <property type="evidence" value="ECO:0007669"/>
    <property type="project" value="TreeGrafter"/>
</dbReference>
<organism evidence="13 14">
    <name type="scientific">Amorphus orientalis</name>
    <dbReference type="NCBI Taxonomy" id="649198"/>
    <lineage>
        <taxon>Bacteria</taxon>
        <taxon>Pseudomonadati</taxon>
        <taxon>Pseudomonadota</taxon>
        <taxon>Alphaproteobacteria</taxon>
        <taxon>Hyphomicrobiales</taxon>
        <taxon>Amorphaceae</taxon>
        <taxon>Amorphus</taxon>
    </lineage>
</organism>
<keyword evidence="6 9" id="KW-0464">Manganese</keyword>
<dbReference type="Gene3D" id="3.40.50.720">
    <property type="entry name" value="NAD(P)-binding Rossmann-like Domain"/>
    <property type="match status" value="1"/>
</dbReference>
<dbReference type="SUPFAM" id="SSF51735">
    <property type="entry name" value="NAD(P)-binding Rossmann-fold domains"/>
    <property type="match status" value="1"/>
</dbReference>
<evidence type="ECO:0000256" key="6">
    <source>
        <dbReference type="ARBA" id="ARBA00023211"/>
    </source>
</evidence>
<dbReference type="PANTHER" id="PTHR30525">
    <property type="entry name" value="1-DEOXY-D-XYLULOSE 5-PHOSPHATE REDUCTOISOMERASE"/>
    <property type="match status" value="1"/>
</dbReference>
<feature type="binding site" evidence="9">
    <location>
        <position position="202"/>
    </location>
    <ligand>
        <name>1-deoxy-D-xylulose 5-phosphate</name>
        <dbReference type="ChEBI" id="CHEBI:57792"/>
    </ligand>
</feature>
<reference evidence="13" key="1">
    <citation type="submission" date="2023-07" db="EMBL/GenBank/DDBJ databases">
        <title>Genomic Encyclopedia of Type Strains, Phase IV (KMG-IV): sequencing the most valuable type-strain genomes for metagenomic binning, comparative biology and taxonomic classification.</title>
        <authorList>
            <person name="Goeker M."/>
        </authorList>
    </citation>
    <scope>NUCLEOTIDE SEQUENCE</scope>
    <source>
        <strain evidence="13">DSM 21202</strain>
    </source>
</reference>
<dbReference type="Pfam" id="PF13288">
    <property type="entry name" value="DXPR_C"/>
    <property type="match status" value="1"/>
</dbReference>
<gene>
    <name evidence="9" type="primary">dxr</name>
    <name evidence="13" type="ORF">J2S73_002005</name>
</gene>
<dbReference type="EMBL" id="JAUSUL010000002">
    <property type="protein sequence ID" value="MDQ0315548.1"/>
    <property type="molecule type" value="Genomic_DNA"/>
</dbReference>
<feature type="binding site" evidence="9">
    <location>
        <position position="220"/>
    </location>
    <ligand>
        <name>1-deoxy-D-xylulose 5-phosphate</name>
        <dbReference type="ChEBI" id="CHEBI:57792"/>
    </ligand>
</feature>
<dbReference type="Gene3D" id="1.10.1740.10">
    <property type="match status" value="1"/>
</dbReference>
<feature type="binding site" evidence="9">
    <location>
        <position position="179"/>
    </location>
    <ligand>
        <name>1-deoxy-D-xylulose 5-phosphate</name>
        <dbReference type="ChEBI" id="CHEBI:57792"/>
    </ligand>
</feature>
<dbReference type="SUPFAM" id="SSF69055">
    <property type="entry name" value="1-deoxy-D-xylulose-5-phosphate reductoisomerase, C-terminal domain"/>
    <property type="match status" value="1"/>
</dbReference>
<evidence type="ECO:0000256" key="1">
    <source>
        <dbReference type="ARBA" id="ARBA00005094"/>
    </source>
</evidence>
<dbReference type="RefSeq" id="WP_306885374.1">
    <property type="nucleotide sequence ID" value="NZ_JAUSUL010000002.1"/>
</dbReference>
<feature type="binding site" evidence="9">
    <location>
        <position position="128"/>
    </location>
    <ligand>
        <name>1-deoxy-D-xylulose 5-phosphate</name>
        <dbReference type="ChEBI" id="CHEBI:57792"/>
    </ligand>
</feature>
<feature type="binding site" evidence="9">
    <location>
        <position position="215"/>
    </location>
    <ligand>
        <name>1-deoxy-D-xylulose 5-phosphate</name>
        <dbReference type="ChEBI" id="CHEBI:57792"/>
    </ligand>
</feature>
<dbReference type="NCBIfam" id="NF009114">
    <property type="entry name" value="PRK12464.1"/>
    <property type="match status" value="1"/>
</dbReference>
<keyword evidence="14" id="KW-1185">Reference proteome</keyword>
<accession>A0AAE3VNY3</accession>
<evidence type="ECO:0000256" key="8">
    <source>
        <dbReference type="ARBA" id="ARBA00048543"/>
    </source>
</evidence>
<comment type="function">
    <text evidence="9">Catalyzes the NADPH-dependent rearrangement and reduction of 1-deoxy-D-xylulose-5-phosphate (DXP) to 2-C-methyl-D-erythritol 4-phosphate (MEP).</text>
</comment>
<comment type="pathway">
    <text evidence="1 9">Isoprenoid biosynthesis; isopentenyl diphosphate biosynthesis via DXP pathway; isopentenyl diphosphate from 1-deoxy-D-xylulose 5-phosphate: step 1/6.</text>
</comment>
<evidence type="ECO:0000313" key="13">
    <source>
        <dbReference type="EMBL" id="MDQ0315548.1"/>
    </source>
</evidence>
<dbReference type="PIRSF" id="PIRSF006205">
    <property type="entry name" value="Dxp_reductismrs"/>
    <property type="match status" value="1"/>
</dbReference>
<dbReference type="GO" id="GO:0030604">
    <property type="term" value="F:1-deoxy-D-xylulose-5-phosphate reductoisomerase activity"/>
    <property type="evidence" value="ECO:0007669"/>
    <property type="project" value="UniProtKB-UniRule"/>
</dbReference>
<feature type="binding site" evidence="9">
    <location>
        <position position="224"/>
    </location>
    <ligand>
        <name>Mn(2+)</name>
        <dbReference type="ChEBI" id="CHEBI:29035"/>
    </ligand>
</feature>
<evidence type="ECO:0000259" key="11">
    <source>
        <dbReference type="Pfam" id="PF08436"/>
    </source>
</evidence>
<protein>
    <recommendedName>
        <fullName evidence="9">1-deoxy-D-xylulose 5-phosphate reductoisomerase</fullName>
        <shortName evidence="9">DXP reductoisomerase</shortName>
        <ecNumber evidence="9">1.1.1.267</ecNumber>
    </recommendedName>
    <alternativeName>
        <fullName evidence="9">1-deoxyxylulose-5-phosphate reductoisomerase</fullName>
    </alternativeName>
    <alternativeName>
        <fullName evidence="9">2-C-methyl-D-erythritol 4-phosphate synthase</fullName>
    </alternativeName>
</protein>
<keyword evidence="3 9" id="KW-0479">Metal-binding</keyword>
<evidence type="ECO:0000256" key="9">
    <source>
        <dbReference type="HAMAP-Rule" id="MF_00183"/>
    </source>
</evidence>
<dbReference type="NCBIfam" id="TIGR00243">
    <property type="entry name" value="Dxr"/>
    <property type="match status" value="1"/>
</dbReference>
<comment type="similarity">
    <text evidence="2 9">Belongs to the DXR family.</text>
</comment>
<feature type="binding site" evidence="9">
    <location>
        <position position="18"/>
    </location>
    <ligand>
        <name>NADPH</name>
        <dbReference type="ChEBI" id="CHEBI:57783"/>
    </ligand>
</feature>
<dbReference type="InterPro" id="IPR013644">
    <property type="entry name" value="DXP_reductoisomerase_C"/>
</dbReference>
<dbReference type="Pfam" id="PF08436">
    <property type="entry name" value="DXP_redisom_C"/>
    <property type="match status" value="1"/>
</dbReference>
<comment type="cofactor">
    <cofactor evidence="9">
        <name>Mg(2+)</name>
        <dbReference type="ChEBI" id="CHEBI:18420"/>
    </cofactor>
    <cofactor evidence="9">
        <name>Mn(2+)</name>
        <dbReference type="ChEBI" id="CHEBI:29035"/>
    </cofactor>
</comment>
<feature type="binding site" evidence="9">
    <location>
        <position position="224"/>
    </location>
    <ligand>
        <name>1-deoxy-D-xylulose 5-phosphate</name>
        <dbReference type="ChEBI" id="CHEBI:57792"/>
    </ligand>
</feature>
<name>A0AAE3VNY3_9HYPH</name>
<dbReference type="EC" id="1.1.1.267" evidence="9"/>
<dbReference type="FunFam" id="3.40.50.720:FF:000045">
    <property type="entry name" value="1-deoxy-D-xylulose 5-phosphate reductoisomerase"/>
    <property type="match status" value="1"/>
</dbReference>
<feature type="binding site" evidence="9">
    <location>
        <position position="155"/>
    </location>
    <ligand>
        <name>Mn(2+)</name>
        <dbReference type="ChEBI" id="CHEBI:29035"/>
    </ligand>
</feature>
<keyword evidence="5 9" id="KW-0560">Oxidoreductase</keyword>
<feature type="binding site" evidence="9">
    <location>
        <position position="155"/>
    </location>
    <ligand>
        <name>1-deoxy-D-xylulose 5-phosphate</name>
        <dbReference type="ChEBI" id="CHEBI:57792"/>
    </ligand>
</feature>
<comment type="caution">
    <text evidence="9">Lacks conserved residue(s) required for the propagation of feature annotation.</text>
</comment>
<dbReference type="GO" id="GO:0051484">
    <property type="term" value="P:isopentenyl diphosphate biosynthetic process, methylerythritol 4-phosphate pathway involved in terpenoid biosynthetic process"/>
    <property type="evidence" value="ECO:0007669"/>
    <property type="project" value="UniProtKB-ARBA"/>
</dbReference>
<comment type="catalytic activity">
    <reaction evidence="8">
        <text>2-C-methyl-D-erythritol 4-phosphate + NADP(+) = 1-deoxy-D-xylulose 5-phosphate + NADPH + H(+)</text>
        <dbReference type="Rhea" id="RHEA:13717"/>
        <dbReference type="ChEBI" id="CHEBI:15378"/>
        <dbReference type="ChEBI" id="CHEBI:57783"/>
        <dbReference type="ChEBI" id="CHEBI:57792"/>
        <dbReference type="ChEBI" id="CHEBI:58262"/>
        <dbReference type="ChEBI" id="CHEBI:58349"/>
        <dbReference type="EC" id="1.1.1.267"/>
    </reaction>
    <physiologicalReaction direction="right-to-left" evidence="8">
        <dbReference type="Rhea" id="RHEA:13719"/>
    </physiologicalReaction>
</comment>
<dbReference type="HAMAP" id="MF_00183">
    <property type="entry name" value="DXP_reductoisom"/>
    <property type="match status" value="1"/>
</dbReference>
<dbReference type="InterPro" id="IPR013512">
    <property type="entry name" value="DXP_reductoisomerase_N"/>
</dbReference>
<feature type="binding site" evidence="9">
    <location>
        <position position="17"/>
    </location>
    <ligand>
        <name>NADPH</name>
        <dbReference type="ChEBI" id="CHEBI:57783"/>
    </ligand>
</feature>
<feature type="binding site" evidence="9">
    <location>
        <position position="208"/>
    </location>
    <ligand>
        <name>NADPH</name>
        <dbReference type="ChEBI" id="CHEBI:57783"/>
    </ligand>
</feature>
<proteinExistence type="inferred from homology"/>
<dbReference type="Proteomes" id="UP001229244">
    <property type="component" value="Unassembled WGS sequence"/>
</dbReference>
<dbReference type="SUPFAM" id="SSF55347">
    <property type="entry name" value="Glyceraldehyde-3-phosphate dehydrogenase-like, C-terminal domain"/>
    <property type="match status" value="1"/>
</dbReference>